<reference evidence="1 2" key="1">
    <citation type="submission" date="2018-05" db="EMBL/GenBank/DDBJ databases">
        <title>Streptomyces venezuelae.</title>
        <authorList>
            <person name="Kim W."/>
            <person name="Lee N."/>
            <person name="Cho B.-K."/>
        </authorList>
    </citation>
    <scope>NUCLEOTIDE SEQUENCE [LARGE SCALE GENOMIC DNA]</scope>
    <source>
        <strain evidence="1 2">ATCC 14583</strain>
    </source>
</reference>
<dbReference type="AlphaFoldDB" id="A0A5P2BGP0"/>
<proteinExistence type="predicted"/>
<evidence type="ECO:0008006" key="3">
    <source>
        <dbReference type="Google" id="ProtNLM"/>
    </source>
</evidence>
<name>A0A5P2BGP0_STRVZ</name>
<sequence>MEGYATSFTEQFERKFGYPPDENFVARAAEPSPDLDELSAAEGVPQDLVAFYQKVAEVSLPDMESGYFIHPVGHTLSGMRGDLPTRITGSREDSVIVFGSDGGGSLYALSGTDGSTVYRLPPSRVEGGVYSEGGVPCGIIASTLTDHLSAVESELKSHLDPTT</sequence>
<gene>
    <name evidence="1" type="ORF">DEJ47_26700</name>
</gene>
<accession>A0A5P2BGP0</accession>
<protein>
    <recommendedName>
        <fullName evidence="3">SMI1/KNR4 family protein</fullName>
    </recommendedName>
</protein>
<evidence type="ECO:0000313" key="1">
    <source>
        <dbReference type="EMBL" id="QES29556.1"/>
    </source>
</evidence>
<dbReference type="Proteomes" id="UP000323046">
    <property type="component" value="Chromosome"/>
</dbReference>
<evidence type="ECO:0000313" key="2">
    <source>
        <dbReference type="Proteomes" id="UP000323046"/>
    </source>
</evidence>
<organism evidence="1 2">
    <name type="scientific">Streptomyces venezuelae</name>
    <dbReference type="NCBI Taxonomy" id="54571"/>
    <lineage>
        <taxon>Bacteria</taxon>
        <taxon>Bacillati</taxon>
        <taxon>Actinomycetota</taxon>
        <taxon>Actinomycetes</taxon>
        <taxon>Kitasatosporales</taxon>
        <taxon>Streptomycetaceae</taxon>
        <taxon>Streptomyces</taxon>
    </lineage>
</organism>
<dbReference type="EMBL" id="CP029193">
    <property type="protein sequence ID" value="QES29556.1"/>
    <property type="molecule type" value="Genomic_DNA"/>
</dbReference>
<keyword evidence="2" id="KW-1185">Reference proteome</keyword>